<keyword evidence="1" id="KW-0812">Transmembrane</keyword>
<protein>
    <submittedName>
        <fullName evidence="2">Uncharacterized protein</fullName>
    </submittedName>
</protein>
<dbReference type="Proteomes" id="UP001143372">
    <property type="component" value="Unassembled WGS sequence"/>
</dbReference>
<keyword evidence="3" id="KW-1185">Reference proteome</keyword>
<gene>
    <name evidence="2" type="ORF">GCM10008179_06230</name>
</gene>
<organism evidence="2 3">
    <name type="scientific">Hansschlegelia plantiphila</name>
    <dbReference type="NCBI Taxonomy" id="374655"/>
    <lineage>
        <taxon>Bacteria</taxon>
        <taxon>Pseudomonadati</taxon>
        <taxon>Pseudomonadota</taxon>
        <taxon>Alphaproteobacteria</taxon>
        <taxon>Hyphomicrobiales</taxon>
        <taxon>Methylopilaceae</taxon>
        <taxon>Hansschlegelia</taxon>
    </lineage>
</organism>
<dbReference type="EMBL" id="BSFI01000002">
    <property type="protein sequence ID" value="GLK66985.1"/>
    <property type="molecule type" value="Genomic_DNA"/>
</dbReference>
<keyword evidence="1" id="KW-0472">Membrane</keyword>
<feature type="transmembrane region" description="Helical" evidence="1">
    <location>
        <begin position="72"/>
        <end position="89"/>
    </location>
</feature>
<reference evidence="2" key="2">
    <citation type="submission" date="2023-01" db="EMBL/GenBank/DDBJ databases">
        <authorList>
            <person name="Sun Q."/>
            <person name="Evtushenko L."/>
        </authorList>
    </citation>
    <scope>NUCLEOTIDE SEQUENCE</scope>
    <source>
        <strain evidence="2">VKM B-2347</strain>
    </source>
</reference>
<evidence type="ECO:0000313" key="2">
    <source>
        <dbReference type="EMBL" id="GLK66985.1"/>
    </source>
</evidence>
<keyword evidence="1" id="KW-1133">Transmembrane helix</keyword>
<name>A0A9W6MUS2_9HYPH</name>
<reference evidence="2" key="1">
    <citation type="journal article" date="2014" name="Int. J. Syst. Evol. Microbiol.">
        <title>Complete genome sequence of Corynebacterium casei LMG S-19264T (=DSM 44701T), isolated from a smear-ripened cheese.</title>
        <authorList>
            <consortium name="US DOE Joint Genome Institute (JGI-PGF)"/>
            <person name="Walter F."/>
            <person name="Albersmeier A."/>
            <person name="Kalinowski J."/>
            <person name="Ruckert C."/>
        </authorList>
    </citation>
    <scope>NUCLEOTIDE SEQUENCE</scope>
    <source>
        <strain evidence="2">VKM B-2347</strain>
    </source>
</reference>
<evidence type="ECO:0000313" key="3">
    <source>
        <dbReference type="Proteomes" id="UP001143372"/>
    </source>
</evidence>
<sequence length="95" mass="10134">MKVGMRALLAALVGVAVYVGAMLYDKSRGAEWVVSPEQIEAAKAEGKAGVESRPGSITVLPIRSETADALPLKWALWGIGAAAMMFYSLRKRKVA</sequence>
<dbReference type="RefSeq" id="WP_428979095.1">
    <property type="nucleotide sequence ID" value="NZ_BSFI01000002.1"/>
</dbReference>
<accession>A0A9W6MUS2</accession>
<evidence type="ECO:0000256" key="1">
    <source>
        <dbReference type="SAM" id="Phobius"/>
    </source>
</evidence>
<proteinExistence type="predicted"/>
<dbReference type="AlphaFoldDB" id="A0A9W6MUS2"/>
<comment type="caution">
    <text evidence="2">The sequence shown here is derived from an EMBL/GenBank/DDBJ whole genome shotgun (WGS) entry which is preliminary data.</text>
</comment>